<dbReference type="AlphaFoldDB" id="A0A915A2B8"/>
<keyword evidence="1" id="KW-1133">Transmembrane helix</keyword>
<proteinExistence type="predicted"/>
<evidence type="ECO:0000256" key="1">
    <source>
        <dbReference type="SAM" id="Phobius"/>
    </source>
</evidence>
<sequence length="146" mass="16462">MTIITIIIIIIPFSPFASVLYICVFLLLFLPAITPTSPPQLFVRGYCSFPRPPRNILVPQRVTILHHDDNKPSNFFVYAFTSCDVIGCLVENVGPLTKLFLGLSHFSCLLRLHAHDFCPCCVAYLYVFHALFGSSCSVCCYFFMRG</sequence>
<keyword evidence="2" id="KW-1185">Reference proteome</keyword>
<keyword evidence="1" id="KW-0812">Transmembrane</keyword>
<feature type="transmembrane region" description="Helical" evidence="1">
    <location>
        <begin position="123"/>
        <end position="144"/>
    </location>
</feature>
<feature type="transmembrane region" description="Helical" evidence="1">
    <location>
        <begin position="7"/>
        <end position="30"/>
    </location>
</feature>
<keyword evidence="1" id="KW-0472">Membrane</keyword>
<dbReference type="Proteomes" id="UP000887569">
    <property type="component" value="Unplaced"/>
</dbReference>
<protein>
    <submittedName>
        <fullName evidence="3">Uncharacterized protein</fullName>
    </submittedName>
</protein>
<name>A0A915A2B8_PARUN</name>
<evidence type="ECO:0000313" key="2">
    <source>
        <dbReference type="Proteomes" id="UP000887569"/>
    </source>
</evidence>
<accession>A0A915A2B8</accession>
<evidence type="ECO:0000313" key="3">
    <source>
        <dbReference type="WBParaSite" id="PgE215_g002_t01"/>
    </source>
</evidence>
<organism evidence="2 3">
    <name type="scientific">Parascaris univalens</name>
    <name type="common">Nematode worm</name>
    <dbReference type="NCBI Taxonomy" id="6257"/>
    <lineage>
        <taxon>Eukaryota</taxon>
        <taxon>Metazoa</taxon>
        <taxon>Ecdysozoa</taxon>
        <taxon>Nematoda</taxon>
        <taxon>Chromadorea</taxon>
        <taxon>Rhabditida</taxon>
        <taxon>Spirurina</taxon>
        <taxon>Ascaridomorpha</taxon>
        <taxon>Ascaridoidea</taxon>
        <taxon>Ascarididae</taxon>
        <taxon>Parascaris</taxon>
    </lineage>
</organism>
<dbReference type="WBParaSite" id="PgE215_g002_t01">
    <property type="protein sequence ID" value="PgE215_g002_t01"/>
    <property type="gene ID" value="PgE215_g002"/>
</dbReference>
<reference evidence="3" key="1">
    <citation type="submission" date="2022-11" db="UniProtKB">
        <authorList>
            <consortium name="WormBaseParasite"/>
        </authorList>
    </citation>
    <scope>IDENTIFICATION</scope>
</reference>